<sequence>MGFKLTVKWQADHFEHTAPEFNRDHQIEFGSGQVVNASSAPEYKGNEAKVNPEESLLAALSSCHMLTFLAIAHLKRLTVETYTDNAKAELGKNESGKLSVTKMCLNPQVIFADGVEVSQEVLQKIHDKAHANCFIANSINSEVEINL</sequence>
<dbReference type="PANTHER" id="PTHR42830:SF2">
    <property type="entry name" value="OSMC_OHR FAMILY PROTEIN"/>
    <property type="match status" value="1"/>
</dbReference>
<dbReference type="EMBL" id="JAKIKU010000002">
    <property type="protein sequence ID" value="MCL1044692.1"/>
    <property type="molecule type" value="Genomic_DNA"/>
</dbReference>
<reference evidence="1 2" key="1">
    <citation type="submission" date="2022-01" db="EMBL/GenBank/DDBJ databases">
        <title>Whole genome-based taxonomy of the Shewanellaceae.</title>
        <authorList>
            <person name="Martin-Rodriguez A.J."/>
        </authorList>
    </citation>
    <scope>NUCLEOTIDE SEQUENCE [LARGE SCALE GENOMIC DNA]</scope>
    <source>
        <strain evidence="1 2">DSM 24955</strain>
    </source>
</reference>
<dbReference type="PANTHER" id="PTHR42830">
    <property type="entry name" value="OSMOTICALLY INDUCIBLE FAMILY PROTEIN"/>
    <property type="match status" value="1"/>
</dbReference>
<dbReference type="InterPro" id="IPR036102">
    <property type="entry name" value="OsmC/Ohrsf"/>
</dbReference>
<evidence type="ECO:0000313" key="1">
    <source>
        <dbReference type="EMBL" id="MCL1044692.1"/>
    </source>
</evidence>
<dbReference type="InterPro" id="IPR003718">
    <property type="entry name" value="OsmC/Ohr_fam"/>
</dbReference>
<dbReference type="InterPro" id="IPR052707">
    <property type="entry name" value="OsmC_Ohr_Peroxiredoxin"/>
</dbReference>
<evidence type="ECO:0000313" key="2">
    <source>
        <dbReference type="Proteomes" id="UP001202134"/>
    </source>
</evidence>
<proteinExistence type="predicted"/>
<dbReference type="InterPro" id="IPR015946">
    <property type="entry name" value="KH_dom-like_a/b"/>
</dbReference>
<accession>A0ABT0KLH3</accession>
<gene>
    <name evidence="1" type="ORF">L2737_05035</name>
</gene>
<dbReference type="Pfam" id="PF02566">
    <property type="entry name" value="OsmC"/>
    <property type="match status" value="1"/>
</dbReference>
<organism evidence="1 2">
    <name type="scientific">Shewanella electrodiphila</name>
    <dbReference type="NCBI Taxonomy" id="934143"/>
    <lineage>
        <taxon>Bacteria</taxon>
        <taxon>Pseudomonadati</taxon>
        <taxon>Pseudomonadota</taxon>
        <taxon>Gammaproteobacteria</taxon>
        <taxon>Alteromonadales</taxon>
        <taxon>Shewanellaceae</taxon>
        <taxon>Shewanella</taxon>
    </lineage>
</organism>
<dbReference type="Gene3D" id="3.30.300.20">
    <property type="match status" value="1"/>
</dbReference>
<dbReference type="RefSeq" id="WP_229370104.1">
    <property type="nucleotide sequence ID" value="NZ_JAKIKU010000002.1"/>
</dbReference>
<protein>
    <submittedName>
        <fullName evidence="1">OsmC family protein</fullName>
    </submittedName>
</protein>
<comment type="caution">
    <text evidence="1">The sequence shown here is derived from an EMBL/GenBank/DDBJ whole genome shotgun (WGS) entry which is preliminary data.</text>
</comment>
<dbReference type="Proteomes" id="UP001202134">
    <property type="component" value="Unassembled WGS sequence"/>
</dbReference>
<dbReference type="SUPFAM" id="SSF82784">
    <property type="entry name" value="OsmC-like"/>
    <property type="match status" value="1"/>
</dbReference>
<keyword evidence="2" id="KW-1185">Reference proteome</keyword>
<name>A0ABT0KLH3_9GAMM</name>